<name>A0ABR0AYB6_9CRUS</name>
<reference evidence="2 3" key="1">
    <citation type="journal article" date="2023" name="Nucleic Acids Res.">
        <title>The hologenome of Daphnia magna reveals possible DNA methylation and microbiome-mediated evolution of the host genome.</title>
        <authorList>
            <person name="Chaturvedi A."/>
            <person name="Li X."/>
            <person name="Dhandapani V."/>
            <person name="Marshall H."/>
            <person name="Kissane S."/>
            <person name="Cuenca-Cambronero M."/>
            <person name="Asole G."/>
            <person name="Calvet F."/>
            <person name="Ruiz-Romero M."/>
            <person name="Marangio P."/>
            <person name="Guigo R."/>
            <person name="Rago D."/>
            <person name="Mirbahai L."/>
            <person name="Eastwood N."/>
            <person name="Colbourne J.K."/>
            <person name="Zhou J."/>
            <person name="Mallon E."/>
            <person name="Orsini L."/>
        </authorList>
    </citation>
    <scope>NUCLEOTIDE SEQUENCE [LARGE SCALE GENOMIC DNA]</scope>
    <source>
        <strain evidence="2">LRV0_1</strain>
    </source>
</reference>
<evidence type="ECO:0000313" key="3">
    <source>
        <dbReference type="Proteomes" id="UP001234178"/>
    </source>
</evidence>
<gene>
    <name evidence="2" type="ORF">OUZ56_023088</name>
</gene>
<dbReference type="Proteomes" id="UP001234178">
    <property type="component" value="Unassembled WGS sequence"/>
</dbReference>
<sequence>MDTPLSSRRLLTQHAEITPALILFVYLLSPWFLLDRLVSMMKGHLSFKTTLNLLMIHLGRPTASPTIVKRQIDITTSILKMGTDANIEWEHPRELLAVENRNSFDSVKENERFDDSLSY</sequence>
<keyword evidence="1" id="KW-1133">Transmembrane helix</keyword>
<protein>
    <submittedName>
        <fullName evidence="2">Uncharacterized protein</fullName>
    </submittedName>
</protein>
<comment type="caution">
    <text evidence="2">The sequence shown here is derived from an EMBL/GenBank/DDBJ whole genome shotgun (WGS) entry which is preliminary data.</text>
</comment>
<evidence type="ECO:0000313" key="2">
    <source>
        <dbReference type="EMBL" id="KAK4030129.1"/>
    </source>
</evidence>
<keyword evidence="3" id="KW-1185">Reference proteome</keyword>
<keyword evidence="1" id="KW-0472">Membrane</keyword>
<accession>A0ABR0AYB6</accession>
<organism evidence="2 3">
    <name type="scientific">Daphnia magna</name>
    <dbReference type="NCBI Taxonomy" id="35525"/>
    <lineage>
        <taxon>Eukaryota</taxon>
        <taxon>Metazoa</taxon>
        <taxon>Ecdysozoa</taxon>
        <taxon>Arthropoda</taxon>
        <taxon>Crustacea</taxon>
        <taxon>Branchiopoda</taxon>
        <taxon>Diplostraca</taxon>
        <taxon>Cladocera</taxon>
        <taxon>Anomopoda</taxon>
        <taxon>Daphniidae</taxon>
        <taxon>Daphnia</taxon>
    </lineage>
</organism>
<evidence type="ECO:0000256" key="1">
    <source>
        <dbReference type="SAM" id="Phobius"/>
    </source>
</evidence>
<feature type="transmembrane region" description="Helical" evidence="1">
    <location>
        <begin position="20"/>
        <end position="38"/>
    </location>
</feature>
<proteinExistence type="predicted"/>
<dbReference type="EMBL" id="JAOYFB010000039">
    <property type="protein sequence ID" value="KAK4030129.1"/>
    <property type="molecule type" value="Genomic_DNA"/>
</dbReference>
<keyword evidence="1" id="KW-0812">Transmembrane</keyword>